<name>A0A8J6CYI7_9ROSI</name>
<keyword evidence="7" id="KW-0539">Nucleus</keyword>
<evidence type="ECO:0008006" key="10">
    <source>
        <dbReference type="Google" id="ProtNLM"/>
    </source>
</evidence>
<dbReference type="AlphaFoldDB" id="A0A8J6CYI7"/>
<dbReference type="GO" id="GO:0003677">
    <property type="term" value="F:DNA binding"/>
    <property type="evidence" value="ECO:0007669"/>
    <property type="project" value="UniProtKB-KW"/>
</dbReference>
<keyword evidence="6" id="KW-0804">Transcription</keyword>
<keyword evidence="9" id="KW-1185">Reference proteome</keyword>
<reference evidence="8 9" key="1">
    <citation type="journal article" date="2021" name="bioRxiv">
        <title>The Gossypium anomalum genome as a resource for cotton improvement and evolutionary analysis of hybrid incompatibility.</title>
        <authorList>
            <person name="Grover C.E."/>
            <person name="Yuan D."/>
            <person name="Arick M.A."/>
            <person name="Miller E.R."/>
            <person name="Hu G."/>
            <person name="Peterson D.G."/>
            <person name="Wendel J.F."/>
            <person name="Udall J.A."/>
        </authorList>
    </citation>
    <scope>NUCLEOTIDE SEQUENCE [LARGE SCALE GENOMIC DNA]</scope>
    <source>
        <strain evidence="8">JFW-Udall</strain>
        <tissue evidence="8">Leaf</tissue>
    </source>
</reference>
<evidence type="ECO:0000256" key="2">
    <source>
        <dbReference type="ARBA" id="ARBA00004389"/>
    </source>
</evidence>
<evidence type="ECO:0000256" key="6">
    <source>
        <dbReference type="ARBA" id="ARBA00023163"/>
    </source>
</evidence>
<organism evidence="8 9">
    <name type="scientific">Gossypium anomalum</name>
    <dbReference type="NCBI Taxonomy" id="47600"/>
    <lineage>
        <taxon>Eukaryota</taxon>
        <taxon>Viridiplantae</taxon>
        <taxon>Streptophyta</taxon>
        <taxon>Embryophyta</taxon>
        <taxon>Tracheophyta</taxon>
        <taxon>Spermatophyta</taxon>
        <taxon>Magnoliopsida</taxon>
        <taxon>eudicotyledons</taxon>
        <taxon>Gunneridae</taxon>
        <taxon>Pentapetalae</taxon>
        <taxon>rosids</taxon>
        <taxon>malvids</taxon>
        <taxon>Malvales</taxon>
        <taxon>Malvaceae</taxon>
        <taxon>Malvoideae</taxon>
        <taxon>Gossypium</taxon>
    </lineage>
</organism>
<dbReference type="Proteomes" id="UP000701853">
    <property type="component" value="Chromosome 8"/>
</dbReference>
<evidence type="ECO:0000313" key="9">
    <source>
        <dbReference type="Proteomes" id="UP000701853"/>
    </source>
</evidence>
<proteinExistence type="inferred from homology"/>
<evidence type="ECO:0000256" key="4">
    <source>
        <dbReference type="ARBA" id="ARBA00023015"/>
    </source>
</evidence>
<dbReference type="OrthoDB" id="996088at2759"/>
<comment type="caution">
    <text evidence="8">The sequence shown here is derived from an EMBL/GenBank/DDBJ whole genome shotgun (WGS) entry which is preliminary data.</text>
</comment>
<evidence type="ECO:0000256" key="7">
    <source>
        <dbReference type="ARBA" id="ARBA00023242"/>
    </source>
</evidence>
<dbReference type="Gene3D" id="1.20.5.170">
    <property type="match status" value="1"/>
</dbReference>
<dbReference type="GO" id="GO:0005789">
    <property type="term" value="C:endoplasmic reticulum membrane"/>
    <property type="evidence" value="ECO:0007669"/>
    <property type="project" value="UniProtKB-SubCell"/>
</dbReference>
<dbReference type="PANTHER" id="PTHR47416">
    <property type="entry name" value="BASIC-LEUCINE ZIPPER TRANSCRIPTION FACTOR F-RELATED"/>
    <property type="match status" value="1"/>
</dbReference>
<dbReference type="GO" id="GO:0005634">
    <property type="term" value="C:nucleus"/>
    <property type="evidence" value="ECO:0007669"/>
    <property type="project" value="UniProtKB-SubCell"/>
</dbReference>
<keyword evidence="4" id="KW-0805">Transcription regulation</keyword>
<evidence type="ECO:0000256" key="3">
    <source>
        <dbReference type="ARBA" id="ARBA00007163"/>
    </source>
</evidence>
<gene>
    <name evidence="8" type="ORF">CXB51_020470</name>
</gene>
<sequence length="183" mass="21195">MKEINWDTLLLKVDLPDFGDILDNEPEQVIEPLSQPCSIQNPDEESIVSSWIEEIENVLMKDDNFDHRLVHLLIVKGMWLASTMSQTHTDVNKDNPIAKKQKSCMSNLRKRCNGLPEELKLNLATSRNKDATVRSRERKKMYVKDLDMKSKYLEGECRRLSHVFRCFIAENQALQILFSSSSL</sequence>
<evidence type="ECO:0000313" key="8">
    <source>
        <dbReference type="EMBL" id="KAG8486920.1"/>
    </source>
</evidence>
<dbReference type="CDD" id="cd14704">
    <property type="entry name" value="bZIP_HY5-like"/>
    <property type="match status" value="1"/>
</dbReference>
<comment type="subcellular location">
    <subcellularLocation>
        <location evidence="2">Endoplasmic reticulum membrane</location>
        <topology evidence="2">Single-pass membrane protein</topology>
    </subcellularLocation>
    <subcellularLocation>
        <location evidence="1">Nucleus</location>
    </subcellularLocation>
</comment>
<comment type="similarity">
    <text evidence="3">Belongs to the bZIP family.</text>
</comment>
<dbReference type="PANTHER" id="PTHR47416:SF8">
    <property type="entry name" value="BASIC-LEUCINE ZIPPER TRANSCRIPTION FACTOR E-RELATED"/>
    <property type="match status" value="1"/>
</dbReference>
<dbReference type="EMBL" id="JAHUZN010000008">
    <property type="protein sequence ID" value="KAG8486920.1"/>
    <property type="molecule type" value="Genomic_DNA"/>
</dbReference>
<dbReference type="SUPFAM" id="SSF57959">
    <property type="entry name" value="Leucine zipper domain"/>
    <property type="match status" value="1"/>
</dbReference>
<keyword evidence="5" id="KW-0238">DNA-binding</keyword>
<evidence type="ECO:0000256" key="5">
    <source>
        <dbReference type="ARBA" id="ARBA00023125"/>
    </source>
</evidence>
<protein>
    <recommendedName>
        <fullName evidence="10">BZIP domain-containing protein</fullName>
    </recommendedName>
</protein>
<evidence type="ECO:0000256" key="1">
    <source>
        <dbReference type="ARBA" id="ARBA00004123"/>
    </source>
</evidence>
<accession>A0A8J6CYI7</accession>
<dbReference type="GO" id="GO:0003700">
    <property type="term" value="F:DNA-binding transcription factor activity"/>
    <property type="evidence" value="ECO:0007669"/>
    <property type="project" value="InterPro"/>
</dbReference>
<dbReference type="InterPro" id="IPR046347">
    <property type="entry name" value="bZIP_sf"/>
</dbReference>